<dbReference type="AlphaFoldDB" id="A0A843BC58"/>
<evidence type="ECO:0000256" key="1">
    <source>
        <dbReference type="SAM" id="MobiDB-lite"/>
    </source>
</evidence>
<reference evidence="2" key="1">
    <citation type="submission" date="2020-12" db="EMBL/GenBank/DDBJ databases">
        <title>Comamonas sp. nov., isolated from stream water.</title>
        <authorList>
            <person name="Park K.-H."/>
        </authorList>
    </citation>
    <scope>NUCLEOTIDE SEQUENCE</scope>
    <source>
        <strain evidence="2">EJ-4</strain>
    </source>
</reference>
<feature type="region of interest" description="Disordered" evidence="1">
    <location>
        <begin position="28"/>
        <end position="49"/>
    </location>
</feature>
<protein>
    <submittedName>
        <fullName evidence="2">Uncharacterized protein</fullName>
    </submittedName>
</protein>
<gene>
    <name evidence="2" type="ORF">HF327_020640</name>
</gene>
<dbReference type="Proteomes" id="UP000530032">
    <property type="component" value="Unassembled WGS sequence"/>
</dbReference>
<accession>A0A843BC58</accession>
<dbReference type="RefSeq" id="WP_198462239.1">
    <property type="nucleotide sequence ID" value="NZ_JABBCQ020000028.1"/>
</dbReference>
<name>A0A843BC58_9BURK</name>
<dbReference type="EMBL" id="JABBCQ020000028">
    <property type="protein sequence ID" value="MBI1626882.1"/>
    <property type="molecule type" value="Genomic_DNA"/>
</dbReference>
<feature type="compositionally biased region" description="Polar residues" evidence="1">
    <location>
        <begin position="29"/>
        <end position="47"/>
    </location>
</feature>
<evidence type="ECO:0000313" key="2">
    <source>
        <dbReference type="EMBL" id="MBI1626882.1"/>
    </source>
</evidence>
<keyword evidence="3" id="KW-1185">Reference proteome</keyword>
<organism evidence="2 3">
    <name type="scientific">Comamonas suwonensis</name>
    <dbReference type="NCBI Taxonomy" id="2606214"/>
    <lineage>
        <taxon>Bacteria</taxon>
        <taxon>Pseudomonadati</taxon>
        <taxon>Pseudomonadota</taxon>
        <taxon>Betaproteobacteria</taxon>
        <taxon>Burkholderiales</taxon>
        <taxon>Comamonadaceae</taxon>
        <taxon>Comamonas</taxon>
    </lineage>
</organism>
<evidence type="ECO:0000313" key="3">
    <source>
        <dbReference type="Proteomes" id="UP000530032"/>
    </source>
</evidence>
<sequence>MNSSSKVPPRFVPTLTDVVSPAVDVKTVSDLSEASTESGEGGVSSQDWALDEPLARVARVLSQSEEQESAAPAVPCAPAAPISRASFHSPWLADGLYVRSKPATIPHQLPPLPESLPPQQPFAESAEMHRLGEQVFTLTEAKEQVEIDANGMPQAAELPEPELSGTFDAEALSLLSDVYMESTELVASATEPVAQALNEDEVAAANASSLNQALSGQQAQITQLTQTTQLTEEHLVQRLMQRVDLLLEKRLAVAFEQVVEAQTRSLVQRLREELESVLRHSVCEAVEAELALQAQQENEK</sequence>
<comment type="caution">
    <text evidence="2">The sequence shown here is derived from an EMBL/GenBank/DDBJ whole genome shotgun (WGS) entry which is preliminary data.</text>
</comment>
<proteinExistence type="predicted"/>